<reference evidence="3 4" key="1">
    <citation type="submission" date="2018-05" db="EMBL/GenBank/DDBJ databases">
        <title>Zavarzinia sp. HR-AS.</title>
        <authorList>
            <person name="Lee Y."/>
            <person name="Jeon C.O."/>
        </authorList>
    </citation>
    <scope>NUCLEOTIDE SEQUENCE [LARGE SCALE GENOMIC DNA]</scope>
    <source>
        <strain evidence="3 4">HR-AS</strain>
    </source>
</reference>
<dbReference type="Pfam" id="PF13514">
    <property type="entry name" value="AAA_27"/>
    <property type="match status" value="1"/>
</dbReference>
<dbReference type="AlphaFoldDB" id="A0A317EF82"/>
<feature type="coiled-coil region" evidence="1">
    <location>
        <begin position="480"/>
        <end position="507"/>
    </location>
</feature>
<dbReference type="RefSeq" id="WP_109902899.1">
    <property type="nucleotide sequence ID" value="NZ_QGLE01000002.1"/>
</dbReference>
<dbReference type="SUPFAM" id="SSF52540">
    <property type="entry name" value="P-loop containing nucleoside triphosphate hydrolases"/>
    <property type="match status" value="1"/>
</dbReference>
<dbReference type="Gene3D" id="3.40.50.300">
    <property type="entry name" value="P-loop containing nucleotide triphosphate hydrolases"/>
    <property type="match status" value="2"/>
</dbReference>
<evidence type="ECO:0000259" key="2">
    <source>
        <dbReference type="Pfam" id="PF13514"/>
    </source>
</evidence>
<dbReference type="PANTHER" id="PTHR41259">
    <property type="entry name" value="DOUBLE-STRAND BREAK REPAIR RAD50 ATPASE, PUTATIVE-RELATED"/>
    <property type="match status" value="1"/>
</dbReference>
<accession>A0A317EF82</accession>
<comment type="caution">
    <text evidence="3">The sequence shown here is derived from an EMBL/GenBank/DDBJ whole genome shotgun (WGS) entry which is preliminary data.</text>
</comment>
<gene>
    <name evidence="3" type="ORF">DKG74_04035</name>
</gene>
<name>A0A317EF82_9PROT</name>
<sequence length="1156" mass="122706">MRLSRFRIENYGPFETKELGFETKPGTVNLVIAPNGAGKSVLRQALRDLVFGIPGQSAMSFRFGYKGMRLLADVIDTDGATIAIGRRKGRGHTLVDEAGAEVPEAVLTRLTGGADDKLFQRLFCLDTHLLRIGGEELISTGGEIGEAVFAAGGGTSQVRAIRDTFERARDDIAPARQTASKPLYLALADHAGAVADLKHDLVRPDDWRRHEEAKTATAAELARIREAQGQIATELEKLNRVQRVRPWLAQHRAAVAELAPLADHPALPPDLDKQWQRAGDALAAADALLAVRQEEAARLQTEAAALRPDAALLAEAEAVDALYLELGKVGADHRDLPRVFAEEQAAAGQVALLERDLGLVAGAALPATPAIAAARDLIRRSEAIARAAASAADDLATASADLASCGAALDALPALPETAALAAIRDRALADGHPARRMEEAAAGLDKAAAKQAALLAATPGWRGDAAGLLALTPPAADTVARLDDALRKAARALDDARAEAGRIAAEDGKAALAIAALLEAGTLPEPSVIAAARSTRDEAWALIRRAKFGPGADAALLDAAGGEIAAAEALERGQAEADHLADRRDGESQRLARLAQLRAARAGFAEDGDRAATARAEAETALDAARRDWTALIAGLGLPEATGAAAVTEFLAARLRVADAAAEGAAARAALDRESGRQQALARDLAVLLATEAAALPDLLAEATRRLTAAAERAAERKTRQAALDTARRRHAEALRKHETATRDAATWQADWSRALASLDRPAGELATATESALGLIEELRGARHQRADQHHRVEGMKRNIDSFETGARALTARLAPDLAGLSPEEMAQTLRLRLTEARRLETAAATLAPQVAVAQAARNKAAADRAEALAARETLRRRIGGGDDTAIQHRLDSARTRVAAEEKLALAARGLASEGDHWPLDTLAAEVDALDAVAASIRVDVLKGEGKRLDDERDDVVKRRTELDHREQEMQKADRALDAEERRQQAAARLLRLAGDALLAHGAAALLAEALDRLRKEEDEDSLLARIGARFARLTGGAYRGVTADEDDAGRPHLLMIEADGVTAKRVEELSEGGRDQLFLALRLVKIEDYAGKGPTLPFVADDLLQTSDETRSRLILEALADLSHHAQVIVLSHHEQVARIAEGLGDAVRIIRL</sequence>
<protein>
    <recommendedName>
        <fullName evidence="2">YhaN AAA domain-containing protein</fullName>
    </recommendedName>
</protein>
<evidence type="ECO:0000313" key="3">
    <source>
        <dbReference type="EMBL" id="PWR24946.1"/>
    </source>
</evidence>
<feature type="domain" description="YhaN AAA" evidence="2">
    <location>
        <begin position="1"/>
        <end position="207"/>
    </location>
</feature>
<dbReference type="Proteomes" id="UP000245461">
    <property type="component" value="Unassembled WGS sequence"/>
</dbReference>
<organism evidence="3 4">
    <name type="scientific">Zavarzinia aquatilis</name>
    <dbReference type="NCBI Taxonomy" id="2211142"/>
    <lineage>
        <taxon>Bacteria</taxon>
        <taxon>Pseudomonadati</taxon>
        <taxon>Pseudomonadota</taxon>
        <taxon>Alphaproteobacteria</taxon>
        <taxon>Rhodospirillales</taxon>
        <taxon>Zavarziniaceae</taxon>
        <taxon>Zavarzinia</taxon>
    </lineage>
</organism>
<dbReference type="OrthoDB" id="9764467at2"/>
<keyword evidence="1" id="KW-0175">Coiled coil</keyword>
<proteinExistence type="predicted"/>
<evidence type="ECO:0000256" key="1">
    <source>
        <dbReference type="SAM" id="Coils"/>
    </source>
</evidence>
<dbReference type="PANTHER" id="PTHR41259:SF1">
    <property type="entry name" value="DOUBLE-STRAND BREAK REPAIR RAD50 ATPASE, PUTATIVE-RELATED"/>
    <property type="match status" value="1"/>
</dbReference>
<evidence type="ECO:0000313" key="4">
    <source>
        <dbReference type="Proteomes" id="UP000245461"/>
    </source>
</evidence>
<keyword evidence="4" id="KW-1185">Reference proteome</keyword>
<dbReference type="InterPro" id="IPR027417">
    <property type="entry name" value="P-loop_NTPase"/>
</dbReference>
<dbReference type="EMBL" id="QGLE01000002">
    <property type="protein sequence ID" value="PWR24946.1"/>
    <property type="molecule type" value="Genomic_DNA"/>
</dbReference>
<dbReference type="InterPro" id="IPR038734">
    <property type="entry name" value="YhaN_AAA"/>
</dbReference>